<dbReference type="InterPro" id="IPR050927">
    <property type="entry name" value="TRPM"/>
</dbReference>
<feature type="domain" description="Ion transport" evidence="6">
    <location>
        <begin position="4"/>
        <end position="237"/>
    </location>
</feature>
<evidence type="ECO:0000313" key="8">
    <source>
        <dbReference type="Proteomes" id="UP000276133"/>
    </source>
</evidence>
<evidence type="ECO:0000259" key="6">
    <source>
        <dbReference type="Pfam" id="PF00520"/>
    </source>
</evidence>
<keyword evidence="8" id="KW-1185">Reference proteome</keyword>
<dbReference type="GO" id="GO:0005886">
    <property type="term" value="C:plasma membrane"/>
    <property type="evidence" value="ECO:0007669"/>
    <property type="project" value="TreeGrafter"/>
</dbReference>
<dbReference type="InterPro" id="IPR005821">
    <property type="entry name" value="Ion_trans_dom"/>
</dbReference>
<proteinExistence type="predicted"/>
<dbReference type="GO" id="GO:0030001">
    <property type="term" value="P:metal ion transport"/>
    <property type="evidence" value="ECO:0007669"/>
    <property type="project" value="TreeGrafter"/>
</dbReference>
<comment type="caution">
    <text evidence="7">The sequence shown here is derived from an EMBL/GenBank/DDBJ whole genome shotgun (WGS) entry which is preliminary data.</text>
</comment>
<sequence>TATELVVIICVIIYLTDEIRELIITKTTDKKISSKLKAFYIDNKWNIFDFFVYFIFFVAFAIRFSPIFGNLFYIGADNCYEVARVLYCIDSILWYMKVFQLVSCVPFWGPKIIIIKEMVKKLAVYIMLILVFLIPFSVSMESVLNKTQTFSFGAFASAINRGFWVMFGELLDILDEFNDFNCITVKINGTDREDKICEQSLSSLFLYIGFAFYTVACNLLLLNMIIATFTSTVEEININSTKYFKFIRFTGIKEFAEKTIVPPPFVIVEYTYFLISYIRGYFNGNYPTKSEKFIIQNVDEIDKNVYVKFEMYHRDKYFMEKNGENSKQDLSGINEIDESVEHNLQKAFNRLENEFCLFKT</sequence>
<feature type="non-terminal residue" evidence="7">
    <location>
        <position position="1"/>
    </location>
</feature>
<keyword evidence="7" id="KW-0675">Receptor</keyword>
<dbReference type="PANTHER" id="PTHR13800:SF1">
    <property type="entry name" value="TRANSIENT RECEPTOR POTENTIAL CATION CHANNEL TRPM"/>
    <property type="match status" value="1"/>
</dbReference>
<evidence type="ECO:0000256" key="3">
    <source>
        <dbReference type="ARBA" id="ARBA00022989"/>
    </source>
</evidence>
<dbReference type="Pfam" id="PF00520">
    <property type="entry name" value="Ion_trans"/>
    <property type="match status" value="1"/>
</dbReference>
<gene>
    <name evidence="7" type="ORF">BpHYR1_016333</name>
</gene>
<dbReference type="EMBL" id="REGN01004777">
    <property type="protein sequence ID" value="RNA16182.1"/>
    <property type="molecule type" value="Genomic_DNA"/>
</dbReference>
<keyword evidence="2 5" id="KW-0812">Transmembrane</keyword>
<feature type="transmembrane region" description="Helical" evidence="5">
    <location>
        <begin position="204"/>
        <end position="226"/>
    </location>
</feature>
<evidence type="ECO:0000256" key="5">
    <source>
        <dbReference type="SAM" id="Phobius"/>
    </source>
</evidence>
<comment type="subcellular location">
    <subcellularLocation>
        <location evidence="1">Membrane</location>
        <topology evidence="1">Multi-pass membrane protein</topology>
    </subcellularLocation>
</comment>
<evidence type="ECO:0000256" key="2">
    <source>
        <dbReference type="ARBA" id="ARBA00022692"/>
    </source>
</evidence>
<organism evidence="7 8">
    <name type="scientific">Brachionus plicatilis</name>
    <name type="common">Marine rotifer</name>
    <name type="synonym">Brachionus muelleri</name>
    <dbReference type="NCBI Taxonomy" id="10195"/>
    <lineage>
        <taxon>Eukaryota</taxon>
        <taxon>Metazoa</taxon>
        <taxon>Spiralia</taxon>
        <taxon>Gnathifera</taxon>
        <taxon>Rotifera</taxon>
        <taxon>Eurotatoria</taxon>
        <taxon>Monogononta</taxon>
        <taxon>Pseudotrocha</taxon>
        <taxon>Ploima</taxon>
        <taxon>Brachionidae</taxon>
        <taxon>Brachionus</taxon>
    </lineage>
</organism>
<dbReference type="GO" id="GO:0005261">
    <property type="term" value="F:monoatomic cation channel activity"/>
    <property type="evidence" value="ECO:0007669"/>
    <property type="project" value="TreeGrafter"/>
</dbReference>
<dbReference type="OrthoDB" id="9994106at2759"/>
<evidence type="ECO:0000256" key="1">
    <source>
        <dbReference type="ARBA" id="ARBA00004141"/>
    </source>
</evidence>
<feature type="transmembrane region" description="Helical" evidence="5">
    <location>
        <begin position="122"/>
        <end position="140"/>
    </location>
</feature>
<evidence type="ECO:0000313" key="7">
    <source>
        <dbReference type="EMBL" id="RNA16182.1"/>
    </source>
</evidence>
<keyword evidence="3 5" id="KW-1133">Transmembrane helix</keyword>
<dbReference type="AlphaFoldDB" id="A0A3M7QXV3"/>
<feature type="transmembrane region" description="Helical" evidence="5">
    <location>
        <begin position="50"/>
        <end position="72"/>
    </location>
</feature>
<protein>
    <submittedName>
        <fullName evidence="7">Transient receptor potential cation channel subfamily M member</fullName>
    </submittedName>
</protein>
<dbReference type="Proteomes" id="UP000276133">
    <property type="component" value="Unassembled WGS sequence"/>
</dbReference>
<reference evidence="7 8" key="1">
    <citation type="journal article" date="2018" name="Sci. Rep.">
        <title>Genomic signatures of local adaptation to the degree of environmental predictability in rotifers.</title>
        <authorList>
            <person name="Franch-Gras L."/>
            <person name="Hahn C."/>
            <person name="Garcia-Roger E.M."/>
            <person name="Carmona M.J."/>
            <person name="Serra M."/>
            <person name="Gomez A."/>
        </authorList>
    </citation>
    <scope>NUCLEOTIDE SEQUENCE [LARGE SCALE GENOMIC DNA]</scope>
    <source>
        <strain evidence="7">HYR1</strain>
    </source>
</reference>
<evidence type="ECO:0000256" key="4">
    <source>
        <dbReference type="ARBA" id="ARBA00023136"/>
    </source>
</evidence>
<dbReference type="PANTHER" id="PTHR13800">
    <property type="entry name" value="TRANSIENT RECEPTOR POTENTIAL CATION CHANNEL, SUBFAMILY M, MEMBER 6"/>
    <property type="match status" value="1"/>
</dbReference>
<feature type="transmembrane region" description="Helical" evidence="5">
    <location>
        <begin position="92"/>
        <end position="110"/>
    </location>
</feature>
<name>A0A3M7QXV3_BRAPC</name>
<accession>A0A3M7QXV3</accession>
<dbReference type="STRING" id="10195.A0A3M7QXV3"/>
<feature type="non-terminal residue" evidence="7">
    <location>
        <position position="360"/>
    </location>
</feature>
<keyword evidence="4 5" id="KW-0472">Membrane</keyword>